<comment type="caution">
    <text evidence="1">The sequence shown here is derived from an EMBL/GenBank/DDBJ whole genome shotgun (WGS) entry which is preliminary data.</text>
</comment>
<reference evidence="2" key="1">
    <citation type="submission" date="2015-12" db="EMBL/GenBank/DDBJ databases">
        <authorList>
            <person name="Lima A."/>
            <person name="Farahani Zayas N."/>
            <person name="Castro Da Silva M.A."/>
            <person name="Cabral A."/>
            <person name="Pessatti M.L."/>
        </authorList>
    </citation>
    <scope>NUCLEOTIDE SEQUENCE [LARGE SCALE GENOMIC DNA]</scope>
    <source>
        <strain evidence="2">LAMA 842</strain>
    </source>
</reference>
<dbReference type="PATRIC" id="fig|1306954.6.peg.3126"/>
<sequence>MANDVVEDHPYLPGGLITLDQWKTPETSVQKTIRGAFRDILDQLRAGISPEEQAFQSLDDLPMLSGDRLKEFAPEPDAALLAQVLVDQFDQLHRDGASHREVNFVVAPPFSGVKEALRCLSRRVLTPPDNLLMTAQDAGAWWDEQLSGGDWVIPELADFWLRHPAGLNLLRELFARIALDQAGNGMVGCSSWCWQFWRQYSPELSLAPYTLAPLTGEQLTRWLDYLASGKGEQQVTARMTRDGLYVLPAPGQDFDLKYSSFNQDLATLARGNRGVALAIWQRTLRARPERDDEDSGKEVVRLAGRRCWVAPLDQISLPSVPASAGRQPSHILHALLLHDGLDTEQVALVTGLQKQDIALTLDRLIRSELVGRAPESDVYRVTPLGYSAVRKNLQARGYPVDGF</sequence>
<dbReference type="Proteomes" id="UP000070282">
    <property type="component" value="Unassembled WGS sequence"/>
</dbReference>
<accession>A0A137SFB7</accession>
<name>A0A137SFB7_9GAMM</name>
<protein>
    <submittedName>
        <fullName evidence="1">Uncharacterized protein</fullName>
    </submittedName>
</protein>
<keyword evidence="2" id="KW-1185">Reference proteome</keyword>
<dbReference type="RefSeq" id="WP_061331631.1">
    <property type="nucleotide sequence ID" value="NZ_LOCO01000004.1"/>
</dbReference>
<gene>
    <name evidence="1" type="ORF">J122_1246</name>
</gene>
<dbReference type="EMBL" id="LOCO01000004">
    <property type="protein sequence ID" value="KXO11110.1"/>
    <property type="molecule type" value="Genomic_DNA"/>
</dbReference>
<organism evidence="1 2">
    <name type="scientific">Marinobacter excellens LAMA 842</name>
    <dbReference type="NCBI Taxonomy" id="1306954"/>
    <lineage>
        <taxon>Bacteria</taxon>
        <taxon>Pseudomonadati</taxon>
        <taxon>Pseudomonadota</taxon>
        <taxon>Gammaproteobacteria</taxon>
        <taxon>Pseudomonadales</taxon>
        <taxon>Marinobacteraceae</taxon>
        <taxon>Marinobacter</taxon>
    </lineage>
</organism>
<evidence type="ECO:0000313" key="2">
    <source>
        <dbReference type="Proteomes" id="UP000070282"/>
    </source>
</evidence>
<proteinExistence type="predicted"/>
<evidence type="ECO:0000313" key="1">
    <source>
        <dbReference type="EMBL" id="KXO11110.1"/>
    </source>
</evidence>
<dbReference type="AlphaFoldDB" id="A0A137SFB7"/>